<gene>
    <name evidence="3" type="ORF">KC19_1G213300</name>
</gene>
<dbReference type="Proteomes" id="UP000822688">
    <property type="component" value="Chromosome 1"/>
</dbReference>
<evidence type="ECO:0000313" key="3">
    <source>
        <dbReference type="EMBL" id="KAG0591940.1"/>
    </source>
</evidence>
<keyword evidence="4" id="KW-1185">Reference proteome</keyword>
<dbReference type="EMBL" id="CM026421">
    <property type="protein sequence ID" value="KAG0591940.1"/>
    <property type="molecule type" value="Genomic_DNA"/>
</dbReference>
<name>A0A8T0J7Q2_CERPU</name>
<feature type="transmembrane region" description="Helical" evidence="1">
    <location>
        <begin position="43"/>
        <end position="63"/>
    </location>
</feature>
<evidence type="ECO:0000256" key="1">
    <source>
        <dbReference type="SAM" id="Phobius"/>
    </source>
</evidence>
<evidence type="ECO:0000256" key="2">
    <source>
        <dbReference type="SAM" id="SignalP"/>
    </source>
</evidence>
<evidence type="ECO:0000313" key="4">
    <source>
        <dbReference type="Proteomes" id="UP000822688"/>
    </source>
</evidence>
<keyword evidence="1" id="KW-1133">Transmembrane helix</keyword>
<accession>A0A8T0J7Q2</accession>
<sequence>MASSTMVIKFAAVLLAVISSMAVVANGQAPGPAPPPQSGGAGASAVPAFIAPAMALLLAFGLGRMQW</sequence>
<feature type="chain" id="PRO_5035836674" evidence="2">
    <location>
        <begin position="28"/>
        <end position="67"/>
    </location>
</feature>
<feature type="signal peptide" evidence="2">
    <location>
        <begin position="1"/>
        <end position="27"/>
    </location>
</feature>
<keyword evidence="2" id="KW-0732">Signal</keyword>
<organism evidence="3 4">
    <name type="scientific">Ceratodon purpureus</name>
    <name type="common">Fire moss</name>
    <name type="synonym">Dicranum purpureum</name>
    <dbReference type="NCBI Taxonomy" id="3225"/>
    <lineage>
        <taxon>Eukaryota</taxon>
        <taxon>Viridiplantae</taxon>
        <taxon>Streptophyta</taxon>
        <taxon>Embryophyta</taxon>
        <taxon>Bryophyta</taxon>
        <taxon>Bryophytina</taxon>
        <taxon>Bryopsida</taxon>
        <taxon>Dicranidae</taxon>
        <taxon>Pseudoditrichales</taxon>
        <taxon>Ditrichaceae</taxon>
        <taxon>Ceratodon</taxon>
    </lineage>
</organism>
<reference evidence="3" key="1">
    <citation type="submission" date="2020-06" db="EMBL/GenBank/DDBJ databases">
        <title>WGS assembly of Ceratodon purpureus strain R40.</title>
        <authorList>
            <person name="Carey S.B."/>
            <person name="Jenkins J."/>
            <person name="Shu S."/>
            <person name="Lovell J.T."/>
            <person name="Sreedasyam A."/>
            <person name="Maumus F."/>
            <person name="Tiley G.P."/>
            <person name="Fernandez-Pozo N."/>
            <person name="Barry K."/>
            <person name="Chen C."/>
            <person name="Wang M."/>
            <person name="Lipzen A."/>
            <person name="Daum C."/>
            <person name="Saski C.A."/>
            <person name="Payton A.C."/>
            <person name="Mcbreen J.C."/>
            <person name="Conrad R.E."/>
            <person name="Kollar L.M."/>
            <person name="Olsson S."/>
            <person name="Huttunen S."/>
            <person name="Landis J.B."/>
            <person name="Wickett N.J."/>
            <person name="Johnson M.G."/>
            <person name="Rensing S.A."/>
            <person name="Grimwood J."/>
            <person name="Schmutz J."/>
            <person name="Mcdaniel S.F."/>
        </authorList>
    </citation>
    <scope>NUCLEOTIDE SEQUENCE</scope>
    <source>
        <strain evidence="3">R40</strain>
    </source>
</reference>
<protein>
    <submittedName>
        <fullName evidence="3">Uncharacterized protein</fullName>
    </submittedName>
</protein>
<keyword evidence="1" id="KW-0812">Transmembrane</keyword>
<dbReference type="AlphaFoldDB" id="A0A8T0J7Q2"/>
<keyword evidence="1" id="KW-0472">Membrane</keyword>
<proteinExistence type="predicted"/>
<comment type="caution">
    <text evidence="3">The sequence shown here is derived from an EMBL/GenBank/DDBJ whole genome shotgun (WGS) entry which is preliminary data.</text>
</comment>